<comment type="function">
    <text evidence="4">Isomerase that catalyzes the conversion of deoxy-ribose 1-phosphate (dRib-1-P) and ribose 1-phosphate (Rib-1-P) to deoxy-ribose 5-phosphate (dRib-5-P) and ribose 5-phosphate (Rib-5-P), respectively.</text>
</comment>
<comment type="catalytic activity">
    <reaction evidence="4">
        <text>alpha-D-ribose 1-phosphate = D-ribose 5-phosphate</text>
        <dbReference type="Rhea" id="RHEA:18793"/>
        <dbReference type="ChEBI" id="CHEBI:57720"/>
        <dbReference type="ChEBI" id="CHEBI:78346"/>
        <dbReference type="EC" id="5.4.2.7"/>
    </reaction>
</comment>
<dbReference type="SUPFAM" id="SSF53649">
    <property type="entry name" value="Alkaline phosphatase-like"/>
    <property type="match status" value="1"/>
</dbReference>
<dbReference type="Gene3D" id="3.30.70.1250">
    <property type="entry name" value="Phosphopentomutase"/>
    <property type="match status" value="1"/>
</dbReference>
<dbReference type="SUPFAM" id="SSF143856">
    <property type="entry name" value="DeoB insert domain-like"/>
    <property type="match status" value="1"/>
</dbReference>
<evidence type="ECO:0000256" key="4">
    <source>
        <dbReference type="HAMAP-Rule" id="MF_00740"/>
    </source>
</evidence>
<dbReference type="PIRSF" id="PIRSF001491">
    <property type="entry name" value="Ppentomutase"/>
    <property type="match status" value="1"/>
</dbReference>
<proteinExistence type="inferred from homology"/>
<feature type="binding site" evidence="4">
    <location>
        <position position="350"/>
    </location>
    <ligand>
        <name>Mn(2+)</name>
        <dbReference type="ChEBI" id="CHEBI:29035"/>
        <label>1</label>
    </ligand>
</feature>
<dbReference type="Proteomes" id="UP001500359">
    <property type="component" value="Unassembled WGS sequence"/>
</dbReference>
<dbReference type="CDD" id="cd16009">
    <property type="entry name" value="PPM"/>
    <property type="match status" value="1"/>
</dbReference>
<dbReference type="InterPro" id="IPR024052">
    <property type="entry name" value="Phosphopentomutase_DeoB_cap_sf"/>
</dbReference>
<comment type="caution">
    <text evidence="7">The sequence shown here is derived from an EMBL/GenBank/DDBJ whole genome shotgun (WGS) entry which is preliminary data.</text>
</comment>
<dbReference type="PANTHER" id="PTHR21110">
    <property type="entry name" value="PHOSPHOPENTOMUTASE"/>
    <property type="match status" value="1"/>
</dbReference>
<dbReference type="InterPro" id="IPR006124">
    <property type="entry name" value="Metalloenzyme"/>
</dbReference>
<name>A0ABP3X1H0_9ALTE</name>
<gene>
    <name evidence="4" type="primary">deoB</name>
    <name evidence="7" type="ORF">GCM10009114_32260</name>
</gene>
<protein>
    <recommendedName>
        <fullName evidence="4 5">Phosphopentomutase</fullName>
        <ecNumber evidence="4 5">5.4.2.7</ecNumber>
    </recommendedName>
    <alternativeName>
        <fullName evidence="4">Phosphodeoxyribomutase</fullName>
    </alternativeName>
</protein>
<evidence type="ECO:0000256" key="2">
    <source>
        <dbReference type="ARBA" id="ARBA00022723"/>
    </source>
</evidence>
<dbReference type="NCBIfam" id="NF003766">
    <property type="entry name" value="PRK05362.1"/>
    <property type="match status" value="1"/>
</dbReference>
<evidence type="ECO:0000256" key="3">
    <source>
        <dbReference type="ARBA" id="ARBA00023211"/>
    </source>
</evidence>
<feature type="binding site" evidence="4">
    <location>
        <position position="361"/>
    </location>
    <ligand>
        <name>Mn(2+)</name>
        <dbReference type="ChEBI" id="CHEBI:29035"/>
        <label>2</label>
    </ligand>
</feature>
<sequence length="412" mass="44979">MTVVPLRRALVIVLDSVGVGAAPDADSFGDIGANTILHIAQACADGLCEQGRNGLLHLPNLQTLGLVPCCQLACNQTIPLRESIVPKDAAFGCAKEISTGKDTTSGHWEMMGAPVLFNWGYFSNPTDSFPADFIVRLIEQAKLPGILGNCIASGTEIIERFGEQHRLSGKPICYTSADSVFQIAYHESVLSPAKADAVCQIARELLNEYNIARVIARPFSGQNANDFRRTANRKDYSVAPTQTTFLDQLLEHQGRVISVGKIADIFANKGISQKIKANGLEQLMDSTIEAWQSCRDKDLVFTNIVDFDTLYGHRRDVNGYALALEQFDLRLGELLTHVKDSDLVILTADHGCDPTFPGSDHTREFVPLLSKGAFQSGSIGIRETFADIGQSLAEYFDMPPMSNGKSFINHTQ</sequence>
<keyword evidence="4" id="KW-0963">Cytoplasm</keyword>
<dbReference type="InterPro" id="IPR017850">
    <property type="entry name" value="Alkaline_phosphatase_core_sf"/>
</dbReference>
<feature type="domain" description="Metalloenzyme" evidence="6">
    <location>
        <begin position="8"/>
        <end position="399"/>
    </location>
</feature>
<comment type="pathway">
    <text evidence="4">Carbohydrate degradation; 2-deoxy-D-ribose 1-phosphate degradation; D-glyceraldehyde 3-phosphate and acetaldehyde from 2-deoxy-alpha-D-ribose 1-phosphate: step 1/2.</text>
</comment>
<evidence type="ECO:0000256" key="5">
    <source>
        <dbReference type="NCBIfam" id="TIGR01696"/>
    </source>
</evidence>
<keyword evidence="3 4" id="KW-0464">Manganese</keyword>
<accession>A0ABP3X1H0</accession>
<comment type="similarity">
    <text evidence="1 4">Belongs to the phosphopentomutase family.</text>
</comment>
<dbReference type="HAMAP" id="MF_00740">
    <property type="entry name" value="Phosphopentomut"/>
    <property type="match status" value="1"/>
</dbReference>
<feature type="binding site" evidence="4">
    <location>
        <position position="349"/>
    </location>
    <ligand>
        <name>Mn(2+)</name>
        <dbReference type="ChEBI" id="CHEBI:29035"/>
        <label>1</label>
    </ligand>
</feature>
<keyword evidence="4" id="KW-0413">Isomerase</keyword>
<organism evidence="7 8">
    <name type="scientific">Aliiglaciecola litoralis</name>
    <dbReference type="NCBI Taxonomy" id="582857"/>
    <lineage>
        <taxon>Bacteria</taxon>
        <taxon>Pseudomonadati</taxon>
        <taxon>Pseudomonadota</taxon>
        <taxon>Gammaproteobacteria</taxon>
        <taxon>Alteromonadales</taxon>
        <taxon>Alteromonadaceae</taxon>
        <taxon>Aliiglaciecola</taxon>
    </lineage>
</organism>
<evidence type="ECO:0000313" key="7">
    <source>
        <dbReference type="EMBL" id="GAA0859302.1"/>
    </source>
</evidence>
<keyword evidence="2 4" id="KW-0479">Metal-binding</keyword>
<dbReference type="EC" id="5.4.2.7" evidence="4 5"/>
<dbReference type="Pfam" id="PF01676">
    <property type="entry name" value="Metalloenzyme"/>
    <property type="match status" value="1"/>
</dbReference>
<comment type="catalytic activity">
    <reaction evidence="4">
        <text>2-deoxy-alpha-D-ribose 1-phosphate = 2-deoxy-D-ribose 5-phosphate</text>
        <dbReference type="Rhea" id="RHEA:27658"/>
        <dbReference type="ChEBI" id="CHEBI:57259"/>
        <dbReference type="ChEBI" id="CHEBI:62877"/>
        <dbReference type="EC" id="5.4.2.7"/>
    </reaction>
</comment>
<feature type="binding site" evidence="4">
    <location>
        <position position="313"/>
    </location>
    <ligand>
        <name>Mn(2+)</name>
        <dbReference type="ChEBI" id="CHEBI:29035"/>
        <label>2</label>
    </ligand>
</feature>
<reference evidence="8" key="1">
    <citation type="journal article" date="2019" name="Int. J. Syst. Evol. Microbiol.">
        <title>The Global Catalogue of Microorganisms (GCM) 10K type strain sequencing project: providing services to taxonomists for standard genome sequencing and annotation.</title>
        <authorList>
            <consortium name="The Broad Institute Genomics Platform"/>
            <consortium name="The Broad Institute Genome Sequencing Center for Infectious Disease"/>
            <person name="Wu L."/>
            <person name="Ma J."/>
        </authorList>
    </citation>
    <scope>NUCLEOTIDE SEQUENCE [LARGE SCALE GENOMIC DNA]</scope>
    <source>
        <strain evidence="8">JCM 15896</strain>
    </source>
</reference>
<dbReference type="Gene3D" id="3.40.720.10">
    <property type="entry name" value="Alkaline Phosphatase, subunit A"/>
    <property type="match status" value="1"/>
</dbReference>
<dbReference type="InterPro" id="IPR010045">
    <property type="entry name" value="DeoB"/>
</dbReference>
<evidence type="ECO:0000256" key="1">
    <source>
        <dbReference type="ARBA" id="ARBA00010373"/>
    </source>
</evidence>
<keyword evidence="8" id="KW-1185">Reference proteome</keyword>
<feature type="binding site" evidence="4">
    <location>
        <position position="15"/>
    </location>
    <ligand>
        <name>Mn(2+)</name>
        <dbReference type="ChEBI" id="CHEBI:29035"/>
        <label>1</label>
    </ligand>
</feature>
<evidence type="ECO:0000313" key="8">
    <source>
        <dbReference type="Proteomes" id="UP001500359"/>
    </source>
</evidence>
<comment type="subcellular location">
    <subcellularLocation>
        <location evidence="4">Cytoplasm</location>
    </subcellularLocation>
</comment>
<feature type="binding site" evidence="4">
    <location>
        <position position="308"/>
    </location>
    <ligand>
        <name>Mn(2+)</name>
        <dbReference type="ChEBI" id="CHEBI:29035"/>
        <label>2</label>
    </ligand>
</feature>
<dbReference type="PANTHER" id="PTHR21110:SF0">
    <property type="entry name" value="PHOSPHOPENTOMUTASE"/>
    <property type="match status" value="1"/>
</dbReference>
<dbReference type="NCBIfam" id="TIGR01696">
    <property type="entry name" value="deoB"/>
    <property type="match status" value="1"/>
</dbReference>
<evidence type="ECO:0000259" key="6">
    <source>
        <dbReference type="Pfam" id="PF01676"/>
    </source>
</evidence>
<comment type="cofactor">
    <cofactor evidence="4">
        <name>Mn(2+)</name>
        <dbReference type="ChEBI" id="CHEBI:29035"/>
    </cofactor>
    <text evidence="4">Binds 2 manganese ions.</text>
</comment>
<dbReference type="EMBL" id="BAAAFD010000011">
    <property type="protein sequence ID" value="GAA0859302.1"/>
    <property type="molecule type" value="Genomic_DNA"/>
</dbReference>